<dbReference type="InterPro" id="IPR029052">
    <property type="entry name" value="Metallo-depent_PP-like"/>
</dbReference>
<dbReference type="PANTHER" id="PTHR46546:SF4">
    <property type="entry name" value="SHEWANELLA-LIKE PROTEIN PHOSPHATASE 1"/>
    <property type="match status" value="1"/>
</dbReference>
<proteinExistence type="predicted"/>
<reference evidence="1" key="1">
    <citation type="submission" date="2014-09" db="EMBL/GenBank/DDBJ databases">
        <authorList>
            <person name="Magalhaes I.L.F."/>
            <person name="Oliveira U."/>
            <person name="Santos F.R."/>
            <person name="Vidigal T.H.D.A."/>
            <person name="Brescovit A.D."/>
            <person name="Santos A.J."/>
        </authorList>
    </citation>
    <scope>NUCLEOTIDE SEQUENCE</scope>
    <source>
        <tissue evidence="1">Shoot tissue taken approximately 20 cm above the soil surface</tissue>
    </source>
</reference>
<dbReference type="Gene3D" id="3.60.21.10">
    <property type="match status" value="1"/>
</dbReference>
<reference evidence="1" key="2">
    <citation type="journal article" date="2015" name="Data Brief">
        <title>Shoot transcriptome of the giant reed, Arundo donax.</title>
        <authorList>
            <person name="Barrero R.A."/>
            <person name="Guerrero F.D."/>
            <person name="Moolhuijzen P."/>
            <person name="Goolsby J.A."/>
            <person name="Tidwell J."/>
            <person name="Bellgard S.E."/>
            <person name="Bellgard M.I."/>
        </authorList>
    </citation>
    <scope>NUCLEOTIDE SEQUENCE</scope>
    <source>
        <tissue evidence="1">Shoot tissue taken approximately 20 cm above the soil surface</tissue>
    </source>
</reference>
<dbReference type="PANTHER" id="PTHR46546">
    <property type="entry name" value="SHEWANELLA-LIKE PROTEIN PHOSPHATASE 1"/>
    <property type="match status" value="1"/>
</dbReference>
<organism evidence="1">
    <name type="scientific">Arundo donax</name>
    <name type="common">Giant reed</name>
    <name type="synonym">Donax arundinaceus</name>
    <dbReference type="NCBI Taxonomy" id="35708"/>
    <lineage>
        <taxon>Eukaryota</taxon>
        <taxon>Viridiplantae</taxon>
        <taxon>Streptophyta</taxon>
        <taxon>Embryophyta</taxon>
        <taxon>Tracheophyta</taxon>
        <taxon>Spermatophyta</taxon>
        <taxon>Magnoliopsida</taxon>
        <taxon>Liliopsida</taxon>
        <taxon>Poales</taxon>
        <taxon>Poaceae</taxon>
        <taxon>PACMAD clade</taxon>
        <taxon>Arundinoideae</taxon>
        <taxon>Arundineae</taxon>
        <taxon>Arundo</taxon>
    </lineage>
</organism>
<name>A0A0A9GK83_ARUDO</name>
<protein>
    <recommendedName>
        <fullName evidence="2">Calcineurin-like phosphoesterase domain-containing protein</fullName>
    </recommendedName>
</protein>
<dbReference type="EMBL" id="GBRH01176828">
    <property type="protein sequence ID" value="JAE21068.1"/>
    <property type="molecule type" value="Transcribed_RNA"/>
</dbReference>
<sequence length="134" mass="15062">MDKEVSLWMKCSGEDSNDETDIPFIATRGYDSVVWCGLYSQDPAERTHRSLMLSSVVAEQKLKTVGAKGMVVGHTPQIRGVNCKCDGKVWCVDVGMSYGVLYSRPEVLDIVNDRPRVLKKQRDSCDELEVLDYL</sequence>
<evidence type="ECO:0008006" key="2">
    <source>
        <dbReference type="Google" id="ProtNLM"/>
    </source>
</evidence>
<dbReference type="AlphaFoldDB" id="A0A0A9GK83"/>
<accession>A0A0A9GK83</accession>
<dbReference type="SUPFAM" id="SSF56300">
    <property type="entry name" value="Metallo-dependent phosphatases"/>
    <property type="match status" value="1"/>
</dbReference>
<evidence type="ECO:0000313" key="1">
    <source>
        <dbReference type="EMBL" id="JAE21068.1"/>
    </source>
</evidence>